<dbReference type="NCBIfam" id="TIGR00326">
    <property type="entry name" value="eubact_ribD"/>
    <property type="match status" value="1"/>
</dbReference>
<evidence type="ECO:0000256" key="4">
    <source>
        <dbReference type="ARBA" id="ARBA00005259"/>
    </source>
</evidence>
<dbReference type="EC" id="3.5.4.26" evidence="12"/>
<evidence type="ECO:0000259" key="16">
    <source>
        <dbReference type="PROSITE" id="PS51747"/>
    </source>
</evidence>
<dbReference type="Proteomes" id="UP000198418">
    <property type="component" value="Unassembled WGS sequence"/>
</dbReference>
<dbReference type="InterPro" id="IPR016193">
    <property type="entry name" value="Cytidine_deaminase-like"/>
</dbReference>
<name>A0A212S7X1_RHOAC</name>
<comment type="cofactor">
    <cofactor evidence="12 15">
        <name>Zn(2+)</name>
        <dbReference type="ChEBI" id="CHEBI:29105"/>
    </cofactor>
    <text evidence="12 15">Binds 1 zinc ion.</text>
</comment>
<dbReference type="PROSITE" id="PS00903">
    <property type="entry name" value="CYT_DCMP_DEAMINASES_1"/>
    <property type="match status" value="1"/>
</dbReference>
<organism evidence="17 18">
    <name type="scientific">Rhodoblastus acidophilus</name>
    <name type="common">Rhodopseudomonas acidophila</name>
    <dbReference type="NCBI Taxonomy" id="1074"/>
    <lineage>
        <taxon>Bacteria</taxon>
        <taxon>Pseudomonadati</taxon>
        <taxon>Pseudomonadota</taxon>
        <taxon>Alphaproteobacteria</taxon>
        <taxon>Hyphomicrobiales</taxon>
        <taxon>Rhodoblastaceae</taxon>
        <taxon>Rhodoblastus</taxon>
    </lineage>
</organism>
<dbReference type="AlphaFoldDB" id="A0A212S7X1"/>
<dbReference type="EMBL" id="FYDG01000015">
    <property type="protein sequence ID" value="SNB81439.1"/>
    <property type="molecule type" value="Genomic_DNA"/>
</dbReference>
<dbReference type="Gene3D" id="3.40.430.10">
    <property type="entry name" value="Dihydrofolate Reductase, subunit A"/>
    <property type="match status" value="1"/>
</dbReference>
<evidence type="ECO:0000256" key="14">
    <source>
        <dbReference type="PIRSR" id="PIRSR006769-2"/>
    </source>
</evidence>
<keyword evidence="6 12" id="KW-0686">Riboflavin biosynthesis</keyword>
<feature type="binding site" evidence="14">
    <location>
        <position position="158"/>
    </location>
    <ligand>
        <name>NADP(+)</name>
        <dbReference type="ChEBI" id="CHEBI:58349"/>
    </ligand>
</feature>
<evidence type="ECO:0000256" key="13">
    <source>
        <dbReference type="PIRSR" id="PIRSR006769-1"/>
    </source>
</evidence>
<feature type="binding site" evidence="14">
    <location>
        <position position="209"/>
    </location>
    <ligand>
        <name>substrate</name>
    </ligand>
</feature>
<gene>
    <name evidence="17" type="ORF">SAMN06265338_11545</name>
</gene>
<evidence type="ECO:0000256" key="7">
    <source>
        <dbReference type="ARBA" id="ARBA00022723"/>
    </source>
</evidence>
<dbReference type="OrthoDB" id="9800865at2"/>
<dbReference type="Gene3D" id="3.40.140.10">
    <property type="entry name" value="Cytidine Deaminase, domain 2"/>
    <property type="match status" value="1"/>
</dbReference>
<feature type="binding site" evidence="14">
    <location>
        <position position="212"/>
    </location>
    <ligand>
        <name>substrate</name>
    </ligand>
</feature>
<keyword evidence="8 12" id="KW-0862">Zinc</keyword>
<evidence type="ECO:0000313" key="18">
    <source>
        <dbReference type="Proteomes" id="UP000198418"/>
    </source>
</evidence>
<dbReference type="InterPro" id="IPR002125">
    <property type="entry name" value="CMP_dCMP_dom"/>
</dbReference>
<dbReference type="PIRSF" id="PIRSF006769">
    <property type="entry name" value="RibD"/>
    <property type="match status" value="1"/>
</dbReference>
<keyword evidence="10 12" id="KW-0560">Oxidoreductase</keyword>
<keyword evidence="9 12" id="KW-0521">NADP</keyword>
<keyword evidence="11" id="KW-0511">Multifunctional enzyme</keyword>
<dbReference type="InterPro" id="IPR004794">
    <property type="entry name" value="Eubact_RibD"/>
</dbReference>
<dbReference type="GO" id="GO:0009231">
    <property type="term" value="P:riboflavin biosynthetic process"/>
    <property type="evidence" value="ECO:0007669"/>
    <property type="project" value="UniProtKB-UniPathway"/>
</dbReference>
<feature type="binding site" evidence="14">
    <location>
        <position position="189"/>
    </location>
    <ligand>
        <name>substrate</name>
    </ligand>
</feature>
<feature type="binding site" evidence="14">
    <location>
        <position position="201"/>
    </location>
    <ligand>
        <name>NADP(+)</name>
        <dbReference type="ChEBI" id="CHEBI:58349"/>
    </ligand>
</feature>
<feature type="binding site" evidence="15">
    <location>
        <position position="88"/>
    </location>
    <ligand>
        <name>Zn(2+)</name>
        <dbReference type="ChEBI" id="CHEBI:29105"/>
        <note>catalytic</note>
    </ligand>
</feature>
<feature type="binding site" evidence="15">
    <location>
        <position position="79"/>
    </location>
    <ligand>
        <name>Zn(2+)</name>
        <dbReference type="ChEBI" id="CHEBI:29105"/>
        <note>catalytic</note>
    </ligand>
</feature>
<dbReference type="InterPro" id="IPR024072">
    <property type="entry name" value="DHFR-like_dom_sf"/>
</dbReference>
<dbReference type="Pfam" id="PF01872">
    <property type="entry name" value="RibD_C"/>
    <property type="match status" value="1"/>
</dbReference>
<comment type="catalytic activity">
    <reaction evidence="12">
        <text>2,5-diamino-6-hydroxy-4-(5-phosphoribosylamino)-pyrimidine + H2O + H(+) = 5-amino-6-(5-phospho-D-ribosylamino)uracil + NH4(+)</text>
        <dbReference type="Rhea" id="RHEA:21868"/>
        <dbReference type="ChEBI" id="CHEBI:15377"/>
        <dbReference type="ChEBI" id="CHEBI:15378"/>
        <dbReference type="ChEBI" id="CHEBI:28938"/>
        <dbReference type="ChEBI" id="CHEBI:58453"/>
        <dbReference type="ChEBI" id="CHEBI:58614"/>
        <dbReference type="EC" id="3.5.4.26"/>
    </reaction>
</comment>
<evidence type="ECO:0000256" key="2">
    <source>
        <dbReference type="ARBA" id="ARBA00004882"/>
    </source>
</evidence>
<comment type="pathway">
    <text evidence="2 12">Cofactor biosynthesis; riboflavin biosynthesis; 5-amino-6-(D-ribitylamino)uracil from GTP: step 2/4.</text>
</comment>
<evidence type="ECO:0000256" key="15">
    <source>
        <dbReference type="PIRSR" id="PIRSR006769-3"/>
    </source>
</evidence>
<dbReference type="InterPro" id="IPR016192">
    <property type="entry name" value="APOBEC/CMP_deaminase_Zn-bd"/>
</dbReference>
<feature type="binding site" evidence="14">
    <location>
        <position position="205"/>
    </location>
    <ligand>
        <name>NADP(+)</name>
        <dbReference type="ChEBI" id="CHEBI:58349"/>
    </ligand>
</feature>
<comment type="catalytic activity">
    <reaction evidence="12">
        <text>5-amino-6-(5-phospho-D-ribitylamino)uracil + NADP(+) = 5-amino-6-(5-phospho-D-ribosylamino)uracil + NADPH + H(+)</text>
        <dbReference type="Rhea" id="RHEA:17845"/>
        <dbReference type="ChEBI" id="CHEBI:15378"/>
        <dbReference type="ChEBI" id="CHEBI:57783"/>
        <dbReference type="ChEBI" id="CHEBI:58349"/>
        <dbReference type="ChEBI" id="CHEBI:58421"/>
        <dbReference type="ChEBI" id="CHEBI:58453"/>
        <dbReference type="EC" id="1.1.1.193"/>
    </reaction>
</comment>
<dbReference type="GO" id="GO:0008703">
    <property type="term" value="F:5-amino-6-(5-phosphoribosylamino)uracil reductase activity"/>
    <property type="evidence" value="ECO:0007669"/>
    <property type="project" value="UniProtKB-EC"/>
</dbReference>
<evidence type="ECO:0000256" key="8">
    <source>
        <dbReference type="ARBA" id="ARBA00022833"/>
    </source>
</evidence>
<dbReference type="PANTHER" id="PTHR38011">
    <property type="entry name" value="DIHYDROFOLATE REDUCTASE FAMILY PROTEIN (AFU_ORTHOLOGUE AFUA_8G06820)"/>
    <property type="match status" value="1"/>
</dbReference>
<feature type="domain" description="CMP/dCMP-type deaminase" evidence="16">
    <location>
        <begin position="5"/>
        <end position="127"/>
    </location>
</feature>
<dbReference type="InterPro" id="IPR002734">
    <property type="entry name" value="RibDG_C"/>
</dbReference>
<comment type="function">
    <text evidence="1 12">Converts 2,5-diamino-6-(ribosylamino)-4(3h)-pyrimidinone 5'-phosphate into 5-amino-6-(ribosylamino)-2,4(1h,3h)-pyrimidinedione 5'-phosphate.</text>
</comment>
<reference evidence="18" key="1">
    <citation type="submission" date="2017-06" db="EMBL/GenBank/DDBJ databases">
        <authorList>
            <person name="Varghese N."/>
            <person name="Submissions S."/>
        </authorList>
    </citation>
    <scope>NUCLEOTIDE SEQUENCE [LARGE SCALE GENOMIC DNA]</scope>
    <source>
        <strain evidence="18">DSM 137</strain>
    </source>
</reference>
<evidence type="ECO:0000313" key="17">
    <source>
        <dbReference type="EMBL" id="SNB81439.1"/>
    </source>
</evidence>
<sequence length="367" mass="38397">MTVSPDDLRYLRAALAVGARELGATAPNPAVGALVVKDGVVLGRGWTQAGGRPHAEPMALAQAGAAARGATLYVTLEPCAHHGKTPPCAEAVIAAGVTRVVGGLTDPDPRTAGQGYARLRAAGVEVETDALPEDCRRAHRGHILRVTENRPMVTLKIAHTPDGFAAGAEHDRRLAITGLAANLRTHVLRAQHDAIMVGVGTVLGDDPLLTVRLPGVTRHPLRVVLDARCDLPPRSRLAAGAGEVKTLVLCGPAADPSRREALEALGLETAACALSEGRVDLRAALELLAKRGLTRVFSEGGPQVGANLIARGLADDVLLFVGERPLGRPGVEALSEPARRTLEDPARYALVARGLLGADSYTHYERV</sequence>
<feature type="binding site" evidence="15">
    <location>
        <position position="54"/>
    </location>
    <ligand>
        <name>Zn(2+)</name>
        <dbReference type="ChEBI" id="CHEBI:29105"/>
        <note>catalytic</note>
    </ligand>
</feature>
<dbReference type="GO" id="GO:0008835">
    <property type="term" value="F:diaminohydroxyphosphoribosylaminopyrimidine deaminase activity"/>
    <property type="evidence" value="ECO:0007669"/>
    <property type="project" value="UniProtKB-EC"/>
</dbReference>
<proteinExistence type="inferred from homology"/>
<evidence type="ECO:0000256" key="1">
    <source>
        <dbReference type="ARBA" id="ARBA00002151"/>
    </source>
</evidence>
<keyword evidence="18" id="KW-1185">Reference proteome</keyword>
<dbReference type="EC" id="1.1.1.193" evidence="12"/>
<dbReference type="UniPathway" id="UPA00275">
    <property type="reaction ID" value="UER00401"/>
</dbReference>
<evidence type="ECO:0000256" key="12">
    <source>
        <dbReference type="PIRNR" id="PIRNR006769"/>
    </source>
</evidence>
<dbReference type="SUPFAM" id="SSF53927">
    <property type="entry name" value="Cytidine deaminase-like"/>
    <property type="match status" value="1"/>
</dbReference>
<dbReference type="RefSeq" id="WP_088522168.1">
    <property type="nucleotide sequence ID" value="NZ_FYDG01000015.1"/>
</dbReference>
<evidence type="ECO:0000256" key="6">
    <source>
        <dbReference type="ARBA" id="ARBA00022619"/>
    </source>
</evidence>
<dbReference type="PROSITE" id="PS51747">
    <property type="entry name" value="CYT_DCMP_DEAMINASES_2"/>
    <property type="match status" value="1"/>
</dbReference>
<comment type="similarity">
    <text evidence="4 12">In the N-terminal section; belongs to the cytidine and deoxycytidylate deaminase family.</text>
</comment>
<comment type="similarity">
    <text evidence="5 12">In the C-terminal section; belongs to the HTP reductase family.</text>
</comment>
<dbReference type="SUPFAM" id="SSF53597">
    <property type="entry name" value="Dihydrofolate reductase-like"/>
    <property type="match status" value="1"/>
</dbReference>
<keyword evidence="12" id="KW-0378">Hydrolase</keyword>
<evidence type="ECO:0000256" key="9">
    <source>
        <dbReference type="ARBA" id="ARBA00022857"/>
    </source>
</evidence>
<accession>A0A212S7X1</accession>
<dbReference type="PANTHER" id="PTHR38011:SF7">
    <property type="entry name" value="2,5-DIAMINO-6-RIBOSYLAMINO-4(3H)-PYRIMIDINONE 5'-PHOSPHATE REDUCTASE"/>
    <property type="match status" value="1"/>
</dbReference>
<dbReference type="Pfam" id="PF00383">
    <property type="entry name" value="dCMP_cyt_deam_1"/>
    <property type="match status" value="1"/>
</dbReference>
<feature type="binding site" evidence="14">
    <location>
        <position position="299"/>
    </location>
    <ligand>
        <name>substrate</name>
    </ligand>
</feature>
<dbReference type="InterPro" id="IPR050765">
    <property type="entry name" value="Riboflavin_Biosynth_HTPR"/>
</dbReference>
<dbReference type="GO" id="GO:0008270">
    <property type="term" value="F:zinc ion binding"/>
    <property type="evidence" value="ECO:0007669"/>
    <property type="project" value="InterPro"/>
</dbReference>
<feature type="active site" description="Proton donor" evidence="13">
    <location>
        <position position="56"/>
    </location>
</feature>
<evidence type="ECO:0000256" key="10">
    <source>
        <dbReference type="ARBA" id="ARBA00023002"/>
    </source>
</evidence>
<evidence type="ECO:0000256" key="11">
    <source>
        <dbReference type="ARBA" id="ARBA00023268"/>
    </source>
</evidence>
<keyword evidence="7 12" id="KW-0479">Metal-binding</keyword>
<evidence type="ECO:0000256" key="3">
    <source>
        <dbReference type="ARBA" id="ARBA00004910"/>
    </source>
</evidence>
<comment type="pathway">
    <text evidence="3 12">Cofactor biosynthesis; riboflavin biosynthesis; 5-amino-6-(D-ribitylamino)uracil from GTP: step 3/4.</text>
</comment>
<dbReference type="CDD" id="cd01284">
    <property type="entry name" value="Riboflavin_deaminase-reductase"/>
    <property type="match status" value="1"/>
</dbReference>
<protein>
    <recommendedName>
        <fullName evidence="12">Riboflavin biosynthesis protein RibD</fullName>
    </recommendedName>
    <domain>
        <recommendedName>
            <fullName evidence="12">Diaminohydroxyphosphoribosylaminopyrimidine deaminase</fullName>
            <shortName evidence="12">DRAP deaminase</shortName>
            <ecNumber evidence="12">3.5.4.26</ecNumber>
        </recommendedName>
        <alternativeName>
            <fullName evidence="12">Riboflavin-specific deaminase</fullName>
        </alternativeName>
    </domain>
    <domain>
        <recommendedName>
            <fullName evidence="12">5-amino-6-(5-phosphoribosylamino)uracil reductase</fullName>
            <ecNumber evidence="12">1.1.1.193</ecNumber>
        </recommendedName>
        <alternativeName>
            <fullName evidence="12">HTP reductase</fullName>
        </alternativeName>
    </domain>
</protein>
<evidence type="ECO:0000256" key="5">
    <source>
        <dbReference type="ARBA" id="ARBA00007417"/>
    </source>
</evidence>